<dbReference type="PANTHER" id="PTHR13914:SF0">
    <property type="entry name" value="PROLINE DEHYDROGENASE 1, MITOCHONDRIAL"/>
    <property type="match status" value="1"/>
</dbReference>
<dbReference type="GO" id="GO:0005759">
    <property type="term" value="C:mitochondrial matrix"/>
    <property type="evidence" value="ECO:0007669"/>
    <property type="project" value="UniProtKB-SubCell"/>
</dbReference>
<comment type="subcellular location">
    <subcellularLocation>
        <location evidence="2">Mitochondrion matrix</location>
    </subcellularLocation>
</comment>
<dbReference type="PANTHER" id="PTHR13914">
    <property type="entry name" value="PROLINE OXIDASE"/>
    <property type="match status" value="1"/>
</dbReference>
<evidence type="ECO:0000313" key="18">
    <source>
        <dbReference type="Proteomes" id="UP000526942"/>
    </source>
</evidence>
<proteinExistence type="inferred from homology"/>
<organism evidence="17 18">
    <name type="scientific">Corythaixoides concolor</name>
    <name type="common">Grey go-away-bird</name>
    <dbReference type="NCBI Taxonomy" id="103956"/>
    <lineage>
        <taxon>Eukaryota</taxon>
        <taxon>Metazoa</taxon>
        <taxon>Chordata</taxon>
        <taxon>Craniata</taxon>
        <taxon>Vertebrata</taxon>
        <taxon>Euteleostomi</taxon>
        <taxon>Archelosauria</taxon>
        <taxon>Archosauria</taxon>
        <taxon>Dinosauria</taxon>
        <taxon>Saurischia</taxon>
        <taxon>Theropoda</taxon>
        <taxon>Coelurosauria</taxon>
        <taxon>Aves</taxon>
        <taxon>Neognathae</taxon>
        <taxon>Neoaves</taxon>
        <taxon>Otidimorphae</taxon>
        <taxon>Musophagiformes</taxon>
        <taxon>Musophagidae</taxon>
        <taxon>Corythaixoides</taxon>
    </lineage>
</organism>
<comment type="catalytic activity">
    <reaction evidence="12 14">
        <text>L-proline + a quinone = (S)-1-pyrroline-5-carboxylate + a quinol + H(+)</text>
        <dbReference type="Rhea" id="RHEA:23784"/>
        <dbReference type="ChEBI" id="CHEBI:15378"/>
        <dbReference type="ChEBI" id="CHEBI:17388"/>
        <dbReference type="ChEBI" id="CHEBI:24646"/>
        <dbReference type="ChEBI" id="CHEBI:60039"/>
        <dbReference type="ChEBI" id="CHEBI:132124"/>
        <dbReference type="EC" id="1.5.5.2"/>
    </reaction>
</comment>
<keyword evidence="9 14" id="KW-0560">Oxidoreductase</keyword>
<protein>
    <recommendedName>
        <fullName evidence="14">Proline dehydrogenase</fullName>
        <ecNumber evidence="14">1.5.5.2</ecNumber>
    </recommendedName>
</protein>
<dbReference type="AlphaFoldDB" id="A0A7L0FHN6"/>
<evidence type="ECO:0000256" key="4">
    <source>
        <dbReference type="ARBA" id="ARBA00005869"/>
    </source>
</evidence>
<dbReference type="InterPro" id="IPR015659">
    <property type="entry name" value="Proline_oxidase"/>
</dbReference>
<name>A0A7L0FHN6_CORCN</name>
<feature type="non-terminal residue" evidence="17">
    <location>
        <position position="1"/>
    </location>
</feature>
<reference evidence="17 18" key="1">
    <citation type="submission" date="2019-09" db="EMBL/GenBank/DDBJ databases">
        <title>Bird 10,000 Genomes (B10K) Project - Family phase.</title>
        <authorList>
            <person name="Zhang G."/>
        </authorList>
    </citation>
    <scope>NUCLEOTIDE SEQUENCE [LARGE SCALE GENOMIC DNA]</scope>
    <source>
        <strain evidence="17">B10K-DU-011-20</strain>
        <tissue evidence="17">Muscle</tissue>
    </source>
</reference>
<feature type="region of interest" description="Disordered" evidence="15">
    <location>
        <begin position="1"/>
        <end position="26"/>
    </location>
</feature>
<keyword evidence="18" id="KW-1185">Reference proteome</keyword>
<sequence length="436" mass="50339">PSPSSSTPGAEQREKQYRAHPGFGDRRGGVISARTYFYADEAKCDQHMETFLRCIDASSGSSQDGFSAIKLTALGRPQFLLQFSEVLVKWRRFFHQMAAEQGQAGRAALEMKLEAEKLQEALADLGIATKAESQHWFTGENLGMSSTVDMLDWNSLIDSRTKLSKLLLVPNMQTGQLEPLLSRFTEEEDLQMKRMLQRMDVLAKRATEKGVRLMVDAEQSYFQPAISRLTLEMQRRFNRDQAIIFNTYQCYLKEAYDNVTVDVELSRREGWHFGAKLVRGAYMEQERERAAQIGYEDPINPTYEKTSEMYHKCLNYILEEIKHSWKANVMVASHNEDTVKFTLRRMTELGIHPSEKKVYFGQLLGMCDQITFPLGQASFPVYKYVPYGPVKEVLPYLSRRAQENRGFMQRANQERDLLWREVKRRLLAGTFFSPNH</sequence>
<comment type="similarity">
    <text evidence="4 14">Belongs to the proline oxidase family.</text>
</comment>
<evidence type="ECO:0000313" key="17">
    <source>
        <dbReference type="EMBL" id="NXJ95100.1"/>
    </source>
</evidence>
<evidence type="ECO:0000256" key="9">
    <source>
        <dbReference type="ARBA" id="ARBA00023002"/>
    </source>
</evidence>
<gene>
    <name evidence="17" type="primary">Prodh</name>
    <name evidence="17" type="ORF">CORCON_R09860</name>
</gene>
<comment type="caution">
    <text evidence="17">The sequence shown here is derived from an EMBL/GenBank/DDBJ whole genome shotgun (WGS) entry which is preliminary data.</text>
</comment>
<dbReference type="Gene3D" id="3.20.20.220">
    <property type="match status" value="1"/>
</dbReference>
<dbReference type="InterPro" id="IPR029041">
    <property type="entry name" value="FAD-linked_oxidoreductase-like"/>
</dbReference>
<dbReference type="GO" id="GO:0010133">
    <property type="term" value="P:L-proline catabolic process to L-glutamate"/>
    <property type="evidence" value="ECO:0007669"/>
    <property type="project" value="TreeGrafter"/>
</dbReference>
<dbReference type="EMBL" id="VXAM01000456">
    <property type="protein sequence ID" value="NXJ95100.1"/>
    <property type="molecule type" value="Genomic_DNA"/>
</dbReference>
<evidence type="ECO:0000259" key="16">
    <source>
        <dbReference type="Pfam" id="PF01619"/>
    </source>
</evidence>
<dbReference type="Proteomes" id="UP000526942">
    <property type="component" value="Unassembled WGS sequence"/>
</dbReference>
<evidence type="ECO:0000256" key="2">
    <source>
        <dbReference type="ARBA" id="ARBA00004305"/>
    </source>
</evidence>
<dbReference type="FunFam" id="3.20.20.220:FF:000006">
    <property type="entry name" value="Proline dehydrogenase"/>
    <property type="match status" value="1"/>
</dbReference>
<dbReference type="GO" id="GO:0004657">
    <property type="term" value="F:proline dehydrogenase activity"/>
    <property type="evidence" value="ECO:0007669"/>
    <property type="project" value="UniProtKB-EC"/>
</dbReference>
<evidence type="ECO:0000256" key="1">
    <source>
        <dbReference type="ARBA" id="ARBA00001974"/>
    </source>
</evidence>
<keyword evidence="10 14" id="KW-0642">Proline metabolism</keyword>
<dbReference type="InterPro" id="IPR002872">
    <property type="entry name" value="Proline_DH_dom"/>
</dbReference>
<evidence type="ECO:0000256" key="3">
    <source>
        <dbReference type="ARBA" id="ARBA00004739"/>
    </source>
</evidence>
<evidence type="ECO:0000256" key="8">
    <source>
        <dbReference type="ARBA" id="ARBA00022990"/>
    </source>
</evidence>
<evidence type="ECO:0000256" key="12">
    <source>
        <dbReference type="ARBA" id="ARBA00048779"/>
    </source>
</evidence>
<feature type="domain" description="Proline dehydrogenase" evidence="16">
    <location>
        <begin position="114"/>
        <end position="410"/>
    </location>
</feature>
<keyword evidence="6 14" id="KW-0274">FAD</keyword>
<comment type="function">
    <text evidence="13 14">Converts proline to delta-1-pyrroline-5-carboxylate.</text>
</comment>
<feature type="non-terminal residue" evidence="17">
    <location>
        <position position="436"/>
    </location>
</feature>
<evidence type="ECO:0000256" key="6">
    <source>
        <dbReference type="ARBA" id="ARBA00022827"/>
    </source>
</evidence>
<evidence type="ECO:0000256" key="7">
    <source>
        <dbReference type="ARBA" id="ARBA00022946"/>
    </source>
</evidence>
<comment type="pathway">
    <text evidence="3">Amino-acid degradation; L-proline degradation into L-glutamate; L-glutamate from L-proline: step 1/2.</text>
</comment>
<dbReference type="OrthoDB" id="5464at2759"/>
<keyword evidence="5 14" id="KW-0285">Flavoprotein</keyword>
<feature type="compositionally biased region" description="Basic and acidic residues" evidence="15">
    <location>
        <begin position="11"/>
        <end position="26"/>
    </location>
</feature>
<evidence type="ECO:0000256" key="10">
    <source>
        <dbReference type="ARBA" id="ARBA00023062"/>
    </source>
</evidence>
<evidence type="ECO:0000256" key="14">
    <source>
        <dbReference type="RuleBase" id="RU364054"/>
    </source>
</evidence>
<dbReference type="SUPFAM" id="SSF51730">
    <property type="entry name" value="FAD-linked oxidoreductase"/>
    <property type="match status" value="1"/>
</dbReference>
<dbReference type="GO" id="GO:0071949">
    <property type="term" value="F:FAD binding"/>
    <property type="evidence" value="ECO:0007669"/>
    <property type="project" value="TreeGrafter"/>
</dbReference>
<keyword evidence="7" id="KW-0809">Transit peptide</keyword>
<evidence type="ECO:0000256" key="5">
    <source>
        <dbReference type="ARBA" id="ARBA00022630"/>
    </source>
</evidence>
<evidence type="ECO:0000256" key="13">
    <source>
        <dbReference type="ARBA" id="ARBA00057042"/>
    </source>
</evidence>
<evidence type="ECO:0000256" key="11">
    <source>
        <dbReference type="ARBA" id="ARBA00023128"/>
    </source>
</evidence>
<dbReference type="Pfam" id="PF01619">
    <property type="entry name" value="Pro_dh"/>
    <property type="match status" value="1"/>
</dbReference>
<dbReference type="EC" id="1.5.5.2" evidence="14"/>
<comment type="cofactor">
    <cofactor evidence="1 14">
        <name>FAD</name>
        <dbReference type="ChEBI" id="CHEBI:57692"/>
    </cofactor>
</comment>
<accession>A0A7L0FHN6</accession>
<keyword evidence="11" id="KW-0496">Mitochondrion</keyword>
<evidence type="ECO:0000256" key="15">
    <source>
        <dbReference type="SAM" id="MobiDB-lite"/>
    </source>
</evidence>
<keyword evidence="8" id="KW-0007">Acetylation</keyword>